<dbReference type="Proteomes" id="UP000243426">
    <property type="component" value="Chromosome I"/>
</dbReference>
<evidence type="ECO:0000313" key="3">
    <source>
        <dbReference type="Proteomes" id="UP000243426"/>
    </source>
</evidence>
<dbReference type="RefSeq" id="WP_090275307.1">
    <property type="nucleotide sequence ID" value="NZ_LT629748.1"/>
</dbReference>
<organism evidence="2 3">
    <name type="scientific">Halopseudomonas litoralis</name>
    <dbReference type="NCBI Taxonomy" id="797277"/>
    <lineage>
        <taxon>Bacteria</taxon>
        <taxon>Pseudomonadati</taxon>
        <taxon>Pseudomonadota</taxon>
        <taxon>Gammaproteobacteria</taxon>
        <taxon>Pseudomonadales</taxon>
        <taxon>Pseudomonadaceae</taxon>
        <taxon>Halopseudomonas</taxon>
    </lineage>
</organism>
<dbReference type="Pfam" id="PF11736">
    <property type="entry name" value="DUF3299"/>
    <property type="match status" value="1"/>
</dbReference>
<name>A0A1H1WU20_9GAMM</name>
<keyword evidence="1" id="KW-0732">Signal</keyword>
<feature type="signal peptide" evidence="1">
    <location>
        <begin position="1"/>
        <end position="18"/>
    </location>
</feature>
<evidence type="ECO:0000313" key="2">
    <source>
        <dbReference type="EMBL" id="SDT00542.1"/>
    </source>
</evidence>
<dbReference type="InterPro" id="IPR021727">
    <property type="entry name" value="DUF3299"/>
</dbReference>
<keyword evidence="3" id="KW-1185">Reference proteome</keyword>
<dbReference type="EMBL" id="LT629748">
    <property type="protein sequence ID" value="SDT00542.1"/>
    <property type="molecule type" value="Genomic_DNA"/>
</dbReference>
<dbReference type="AlphaFoldDB" id="A0A1H1WU20"/>
<dbReference type="STRING" id="797277.SAMN05216198_3392"/>
<dbReference type="OrthoDB" id="9784998at2"/>
<accession>A0A1H1WU20</accession>
<sequence>MLRLLITLLLLCPALILASPREVDWLDLLPEEDYQAMLDMPEISHDWGAEAPGDFSSSLRSPDRNLPEVMYSTRVVNEMDGQHIELGGYPVPLETDEQGRYISFFLVPYPGACIHVPPPPPNQIVLVDYPAGIAIADIYQPLLLTGVLQIAQTSNELADASYRLQADNVENYPYE</sequence>
<proteinExistence type="predicted"/>
<reference evidence="3" key="1">
    <citation type="submission" date="2016-10" db="EMBL/GenBank/DDBJ databases">
        <authorList>
            <person name="Varghese N."/>
            <person name="Submissions S."/>
        </authorList>
    </citation>
    <scope>NUCLEOTIDE SEQUENCE [LARGE SCALE GENOMIC DNA]</scope>
    <source>
        <strain evidence="3">2SM5</strain>
    </source>
</reference>
<evidence type="ECO:0008006" key="4">
    <source>
        <dbReference type="Google" id="ProtNLM"/>
    </source>
</evidence>
<gene>
    <name evidence="2" type="ORF">SAMN05216198_3392</name>
</gene>
<protein>
    <recommendedName>
        <fullName evidence="4">DUF3299 domain-containing protein</fullName>
    </recommendedName>
</protein>
<evidence type="ECO:0000256" key="1">
    <source>
        <dbReference type="SAM" id="SignalP"/>
    </source>
</evidence>
<dbReference type="Gene3D" id="2.40.50.870">
    <property type="entry name" value="Protein of unknown function (DUF3299)"/>
    <property type="match status" value="1"/>
</dbReference>
<feature type="chain" id="PRO_5009264772" description="DUF3299 domain-containing protein" evidence="1">
    <location>
        <begin position="19"/>
        <end position="175"/>
    </location>
</feature>